<evidence type="ECO:0000259" key="5">
    <source>
        <dbReference type="PROSITE" id="PS52004"/>
    </source>
</evidence>
<evidence type="ECO:0000313" key="7">
    <source>
        <dbReference type="EMBL" id="VFJ47323.1"/>
    </source>
</evidence>
<dbReference type="InterPro" id="IPR000794">
    <property type="entry name" value="Beta-ketoacyl_synthase"/>
</dbReference>
<dbReference type="PANTHER" id="PTHR11712:SF336">
    <property type="entry name" value="3-OXOACYL-[ACYL-CARRIER-PROTEIN] SYNTHASE, MITOCHONDRIAL"/>
    <property type="match status" value="1"/>
</dbReference>
<organism evidence="8">
    <name type="scientific">Candidatus Kentrum sp. FM</name>
    <dbReference type="NCBI Taxonomy" id="2126340"/>
    <lineage>
        <taxon>Bacteria</taxon>
        <taxon>Pseudomonadati</taxon>
        <taxon>Pseudomonadota</taxon>
        <taxon>Gammaproteobacteria</taxon>
        <taxon>Candidatus Kentrum</taxon>
    </lineage>
</organism>
<evidence type="ECO:0000256" key="2">
    <source>
        <dbReference type="ARBA" id="ARBA00008467"/>
    </source>
</evidence>
<evidence type="ECO:0000313" key="6">
    <source>
        <dbReference type="EMBL" id="VFJ47004.1"/>
    </source>
</evidence>
<dbReference type="SMART" id="SM00825">
    <property type="entry name" value="PKS_KS"/>
    <property type="match status" value="1"/>
</dbReference>
<feature type="domain" description="Ketosynthase family 3 (KS3)" evidence="5">
    <location>
        <begin position="1"/>
        <end position="375"/>
    </location>
</feature>
<name>A0A450VRY3_9GAMM</name>
<protein>
    <submittedName>
        <fullName evidence="8">3-oxoacyl-[acyl-carrier-protein] synthase II</fullName>
    </submittedName>
</protein>
<dbReference type="InterPro" id="IPR016039">
    <property type="entry name" value="Thiolase-like"/>
</dbReference>
<dbReference type="SUPFAM" id="SSF53901">
    <property type="entry name" value="Thiolase-like"/>
    <property type="match status" value="2"/>
</dbReference>
<dbReference type="GO" id="GO:0004315">
    <property type="term" value="F:3-oxoacyl-[acyl-carrier-protein] synthase activity"/>
    <property type="evidence" value="ECO:0007669"/>
    <property type="project" value="TreeGrafter"/>
</dbReference>
<dbReference type="InterPro" id="IPR014030">
    <property type="entry name" value="Ketoacyl_synth_N"/>
</dbReference>
<dbReference type="Pfam" id="PF02801">
    <property type="entry name" value="Ketoacyl-synt_C"/>
    <property type="match status" value="1"/>
</dbReference>
<dbReference type="GO" id="GO:0005829">
    <property type="term" value="C:cytosol"/>
    <property type="evidence" value="ECO:0007669"/>
    <property type="project" value="TreeGrafter"/>
</dbReference>
<gene>
    <name evidence="6" type="ORF">BECKFM1743A_GA0114220_100425</name>
    <name evidence="8" type="ORF">BECKFM1743B_GA0114221_100444</name>
    <name evidence="7" type="ORF">BECKFM1743C_GA0114222_100445</name>
</gene>
<dbReference type="AlphaFoldDB" id="A0A450VRY3"/>
<dbReference type="Pfam" id="PF00109">
    <property type="entry name" value="ketoacyl-synt"/>
    <property type="match status" value="1"/>
</dbReference>
<sequence>MKRAVITGYGVVSALGPNKAALAEAIATGRSGVRAVTLFDTTNCHCHTAAQVDIDNGDISRADSFLAQATNEALDDAGLPKNLARLAVFQGTAHGPLDRWEHGDRACRGLPIHLGEHLWSSLAEQVSVTTLTNACVASTWAAGLALNAIRQGKTELALVAGAESLTEFLFRGFDALRSLTSTHCRPFDRYRDGLVLGEGAAVLVLEEMTAAHRRGAPIRMELAGFGTAADAHHLTAPDVSGKGAAMALKLALKDASEIHEIDYINLHGTGTPRNDRMEINAIQRVFGKELATIHMSGTKAMTGHASGAAGVMELAICLTAQTNDLIPYTVGLEQPDTKFPECDLVAGEPRRKHCRILINTNSAFGGNNAAIVLRECP</sequence>
<dbReference type="EMBL" id="CAADFA010000044">
    <property type="protein sequence ID" value="VFJ47323.1"/>
    <property type="molecule type" value="Genomic_DNA"/>
</dbReference>
<dbReference type="InterPro" id="IPR014031">
    <property type="entry name" value="Ketoacyl_synth_C"/>
</dbReference>
<keyword evidence="3 4" id="KW-0808">Transferase</keyword>
<comment type="pathway">
    <text evidence="1">Lipid metabolism; fatty acid biosynthesis.</text>
</comment>
<comment type="similarity">
    <text evidence="2 4">Belongs to the thiolase-like superfamily. Beta-ketoacyl-ACP synthases family.</text>
</comment>
<dbReference type="GO" id="GO:0006633">
    <property type="term" value="P:fatty acid biosynthetic process"/>
    <property type="evidence" value="ECO:0007669"/>
    <property type="project" value="TreeGrafter"/>
</dbReference>
<accession>A0A450VRY3</accession>
<proteinExistence type="inferred from homology"/>
<dbReference type="EMBL" id="CAADEZ010000042">
    <property type="protein sequence ID" value="VFJ47004.1"/>
    <property type="molecule type" value="Genomic_DNA"/>
</dbReference>
<reference evidence="8" key="1">
    <citation type="submission" date="2019-02" db="EMBL/GenBank/DDBJ databases">
        <authorList>
            <person name="Gruber-Vodicka R. H."/>
            <person name="Seah K. B. B."/>
        </authorList>
    </citation>
    <scope>NUCLEOTIDE SEQUENCE</scope>
    <source>
        <strain evidence="6">BECK_BZ163</strain>
        <strain evidence="8">BECK_BZ164</strain>
        <strain evidence="7">BECK_BZ165</strain>
    </source>
</reference>
<dbReference type="PROSITE" id="PS52004">
    <property type="entry name" value="KS3_2"/>
    <property type="match status" value="1"/>
</dbReference>
<dbReference type="Gene3D" id="3.40.47.10">
    <property type="match status" value="1"/>
</dbReference>
<dbReference type="InterPro" id="IPR020841">
    <property type="entry name" value="PKS_Beta-ketoAc_synthase_dom"/>
</dbReference>
<evidence type="ECO:0000256" key="1">
    <source>
        <dbReference type="ARBA" id="ARBA00005194"/>
    </source>
</evidence>
<evidence type="ECO:0000256" key="4">
    <source>
        <dbReference type="RuleBase" id="RU003694"/>
    </source>
</evidence>
<evidence type="ECO:0000313" key="8">
    <source>
        <dbReference type="EMBL" id="VFK07553.1"/>
    </source>
</evidence>
<dbReference type="EMBL" id="CAADFL010000044">
    <property type="protein sequence ID" value="VFK07553.1"/>
    <property type="molecule type" value="Genomic_DNA"/>
</dbReference>
<evidence type="ECO:0000256" key="3">
    <source>
        <dbReference type="ARBA" id="ARBA00022679"/>
    </source>
</evidence>
<dbReference type="CDD" id="cd00834">
    <property type="entry name" value="KAS_I_II"/>
    <property type="match status" value="1"/>
</dbReference>
<dbReference type="PANTHER" id="PTHR11712">
    <property type="entry name" value="POLYKETIDE SYNTHASE-RELATED"/>
    <property type="match status" value="1"/>
</dbReference>